<evidence type="ECO:0000313" key="2">
    <source>
        <dbReference type="Proteomes" id="UP000009096"/>
    </source>
</evidence>
<dbReference type="EMBL" id="DS022242">
    <property type="protein sequence ID" value="EWG36025.1"/>
    <property type="molecule type" value="Genomic_DNA"/>
</dbReference>
<dbReference type="Proteomes" id="UP000009096">
    <property type="component" value="Chromosome 1"/>
</dbReference>
<organism evidence="1 2">
    <name type="scientific">Gibberella moniliformis (strain M3125 / FGSC 7600)</name>
    <name type="common">Maize ear and stalk rot fungus</name>
    <name type="synonym">Fusarium verticillioides</name>
    <dbReference type="NCBI Taxonomy" id="334819"/>
    <lineage>
        <taxon>Eukaryota</taxon>
        <taxon>Fungi</taxon>
        <taxon>Dikarya</taxon>
        <taxon>Ascomycota</taxon>
        <taxon>Pezizomycotina</taxon>
        <taxon>Sordariomycetes</taxon>
        <taxon>Hypocreomycetidae</taxon>
        <taxon>Hypocreales</taxon>
        <taxon>Nectriaceae</taxon>
        <taxon>Fusarium</taxon>
        <taxon>Fusarium fujikuroi species complex</taxon>
    </lineage>
</organism>
<evidence type="ECO:0000313" key="1">
    <source>
        <dbReference type="EMBL" id="EWG36025.1"/>
    </source>
</evidence>
<dbReference type="KEGG" id="fvr:FVEG_00194"/>
<dbReference type="EMBL" id="CM000578">
    <property type="protein sequence ID" value="EWG36025.1"/>
    <property type="molecule type" value="Genomic_DNA"/>
</dbReference>
<dbReference type="VEuPathDB" id="FungiDB:FVEG_00194"/>
<dbReference type="RefSeq" id="XP_018742216.1">
    <property type="nucleotide sequence ID" value="XM_018886627.1"/>
</dbReference>
<dbReference type="AlphaFoldDB" id="W7LKF2"/>
<protein>
    <submittedName>
        <fullName evidence="1">Uncharacterized protein</fullName>
    </submittedName>
</protein>
<accession>W7LKF2</accession>
<gene>
    <name evidence="1" type="ORF">FVEG_00194</name>
</gene>
<sequence>MDKDKAASLFGVHDYVGGKSEHGLSQSDMREAPVSDDVYHEKGLRFDMETRESLRRERLHGYHEVYAKEAILESNEDQTGPSIWDTRDGRQFVGSFLEPVSRRATKGKKAYIRRKLGLGRRWSWLSGQLACLAAHLVTA</sequence>
<dbReference type="HOGENOM" id="CLU_1845266_0_0_1"/>
<dbReference type="GeneID" id="30058583"/>
<proteinExistence type="predicted"/>
<reference evidence="1 2" key="1">
    <citation type="journal article" date="2010" name="Nature">
        <title>Comparative genomics reveals mobile pathogenicity chromosomes in Fusarium.</title>
        <authorList>
            <person name="Ma L.J."/>
            <person name="van der Does H.C."/>
            <person name="Borkovich K.A."/>
            <person name="Coleman J.J."/>
            <person name="Daboussi M.J."/>
            <person name="Di Pietro A."/>
            <person name="Dufresne M."/>
            <person name="Freitag M."/>
            <person name="Grabherr M."/>
            <person name="Henrissat B."/>
            <person name="Houterman P.M."/>
            <person name="Kang S."/>
            <person name="Shim W.B."/>
            <person name="Woloshuk C."/>
            <person name="Xie X."/>
            <person name="Xu J.R."/>
            <person name="Antoniw J."/>
            <person name="Baker S.E."/>
            <person name="Bluhm B.H."/>
            <person name="Breakspear A."/>
            <person name="Brown D.W."/>
            <person name="Butchko R.A."/>
            <person name="Chapman S."/>
            <person name="Coulson R."/>
            <person name="Coutinho P.M."/>
            <person name="Danchin E.G."/>
            <person name="Diener A."/>
            <person name="Gale L.R."/>
            <person name="Gardiner D.M."/>
            <person name="Goff S."/>
            <person name="Hammond-Kosack K.E."/>
            <person name="Hilburn K."/>
            <person name="Hua-Van A."/>
            <person name="Jonkers W."/>
            <person name="Kazan K."/>
            <person name="Kodira C.D."/>
            <person name="Koehrsen M."/>
            <person name="Kumar L."/>
            <person name="Lee Y.H."/>
            <person name="Li L."/>
            <person name="Manners J.M."/>
            <person name="Miranda-Saavedra D."/>
            <person name="Mukherjee M."/>
            <person name="Park G."/>
            <person name="Park J."/>
            <person name="Park S.Y."/>
            <person name="Proctor R.H."/>
            <person name="Regev A."/>
            <person name="Ruiz-Roldan M.C."/>
            <person name="Sain D."/>
            <person name="Sakthikumar S."/>
            <person name="Sykes S."/>
            <person name="Schwartz D.C."/>
            <person name="Turgeon B.G."/>
            <person name="Wapinski I."/>
            <person name="Yoder O."/>
            <person name="Young S."/>
            <person name="Zeng Q."/>
            <person name="Zhou S."/>
            <person name="Galagan J."/>
            <person name="Cuomo C.A."/>
            <person name="Kistler H.C."/>
            <person name="Rep M."/>
        </authorList>
    </citation>
    <scope>NUCLEOTIDE SEQUENCE [LARGE SCALE GENOMIC DNA]</scope>
    <source>
        <strain evidence="2">M3125 / FGSC 7600</strain>
    </source>
</reference>
<name>W7LKF2_GIBM7</name>
<keyword evidence="2" id="KW-1185">Reference proteome</keyword>